<keyword evidence="3 7" id="KW-0489">Methyltransferase</keyword>
<gene>
    <name evidence="7" type="primary">cbiE</name>
    <name evidence="7" type="ORF">E4Z66_01040</name>
</gene>
<keyword evidence="8" id="KW-1185">Reference proteome</keyword>
<dbReference type="SUPFAM" id="SSF53790">
    <property type="entry name" value="Tetrapyrrole methylase"/>
    <property type="match status" value="1"/>
</dbReference>
<dbReference type="Pfam" id="PF00590">
    <property type="entry name" value="TP_methylase"/>
    <property type="match status" value="1"/>
</dbReference>
<evidence type="ECO:0000313" key="7">
    <source>
        <dbReference type="EMBL" id="THH38192.1"/>
    </source>
</evidence>
<evidence type="ECO:0000256" key="2">
    <source>
        <dbReference type="ARBA" id="ARBA00022573"/>
    </source>
</evidence>
<dbReference type="NCBIfam" id="TIGR02469">
    <property type="entry name" value="CbiT"/>
    <property type="match status" value="1"/>
</dbReference>
<dbReference type="UniPathway" id="UPA00148"/>
<name>A0A4S4NF55_9RHOB</name>
<feature type="domain" description="Tetrapyrrole methylase" evidence="6">
    <location>
        <begin position="7"/>
        <end position="192"/>
    </location>
</feature>
<dbReference type="NCBIfam" id="TIGR02467">
    <property type="entry name" value="CbiE"/>
    <property type="match status" value="1"/>
</dbReference>
<dbReference type="Proteomes" id="UP000306602">
    <property type="component" value="Unassembled WGS sequence"/>
</dbReference>
<dbReference type="InterPro" id="IPR014008">
    <property type="entry name" value="Cbl_synth_MTase_CbiT"/>
</dbReference>
<reference evidence="7 8" key="1">
    <citation type="submission" date="2019-04" db="EMBL/GenBank/DDBJ databases">
        <title>Shimia ponticola sp. nov., isolated from seawater.</title>
        <authorList>
            <person name="Kim Y.-O."/>
            <person name="Yoon J.-H."/>
        </authorList>
    </citation>
    <scope>NUCLEOTIDE SEQUENCE [LARGE SCALE GENOMIC DNA]</scope>
    <source>
        <strain evidence="7 8">MYP11</strain>
    </source>
</reference>
<evidence type="ECO:0000256" key="1">
    <source>
        <dbReference type="ARBA" id="ARBA00004953"/>
    </source>
</evidence>
<organism evidence="7 8">
    <name type="scientific">Aliishimia ponticola</name>
    <dbReference type="NCBI Taxonomy" id="2499833"/>
    <lineage>
        <taxon>Bacteria</taxon>
        <taxon>Pseudomonadati</taxon>
        <taxon>Pseudomonadota</taxon>
        <taxon>Alphaproteobacteria</taxon>
        <taxon>Rhodobacterales</taxon>
        <taxon>Paracoccaceae</taxon>
        <taxon>Aliishimia</taxon>
    </lineage>
</organism>
<dbReference type="InterPro" id="IPR006365">
    <property type="entry name" value="Cbl_synth_CobL"/>
</dbReference>
<evidence type="ECO:0000313" key="8">
    <source>
        <dbReference type="Proteomes" id="UP000306602"/>
    </source>
</evidence>
<comment type="pathway">
    <text evidence="1">Cofactor biosynthesis; adenosylcobalamin biosynthesis.</text>
</comment>
<dbReference type="AlphaFoldDB" id="A0A4S4NF55"/>
<dbReference type="Gene3D" id="3.40.50.150">
    <property type="entry name" value="Vaccinia Virus protein VP39"/>
    <property type="match status" value="1"/>
</dbReference>
<evidence type="ECO:0000259" key="6">
    <source>
        <dbReference type="Pfam" id="PF00590"/>
    </source>
</evidence>
<dbReference type="InterPro" id="IPR035996">
    <property type="entry name" value="4pyrrol_Methylase_sf"/>
</dbReference>
<dbReference type="GO" id="GO:0008276">
    <property type="term" value="F:protein methyltransferase activity"/>
    <property type="evidence" value="ECO:0007669"/>
    <property type="project" value="InterPro"/>
</dbReference>
<accession>A0A4S4NF55</accession>
<dbReference type="InterPro" id="IPR000878">
    <property type="entry name" value="4pyrrol_Mease"/>
</dbReference>
<protein>
    <submittedName>
        <fullName evidence="7">Precorrin-6y C5,15-methyltransferase (Decarboxylating) subunit CbiE</fullName>
    </submittedName>
</protein>
<keyword evidence="4 7" id="KW-0808">Transferase</keyword>
<proteinExistence type="predicted"/>
<evidence type="ECO:0000256" key="5">
    <source>
        <dbReference type="ARBA" id="ARBA00022691"/>
    </source>
</evidence>
<dbReference type="EMBL" id="SRKY01000001">
    <property type="protein sequence ID" value="THH38192.1"/>
    <property type="molecule type" value="Genomic_DNA"/>
</dbReference>
<dbReference type="OrthoDB" id="9787825at2"/>
<comment type="caution">
    <text evidence="7">The sequence shown here is derived from an EMBL/GenBank/DDBJ whole genome shotgun (WGS) entry which is preliminary data.</text>
</comment>
<dbReference type="InterPro" id="IPR012818">
    <property type="entry name" value="CbiE"/>
</dbReference>
<keyword evidence="2" id="KW-0169">Cobalamin biosynthesis</keyword>
<evidence type="ECO:0000256" key="4">
    <source>
        <dbReference type="ARBA" id="ARBA00022679"/>
    </source>
</evidence>
<dbReference type="InterPro" id="IPR029063">
    <property type="entry name" value="SAM-dependent_MTases_sf"/>
</dbReference>
<dbReference type="RefSeq" id="WP_136461084.1">
    <property type="nucleotide sequence ID" value="NZ_SRKY01000001.1"/>
</dbReference>
<dbReference type="PANTHER" id="PTHR43182:SF1">
    <property type="entry name" value="COBALT-PRECORRIN-7 C(5)-METHYLTRANSFERASE"/>
    <property type="match status" value="1"/>
</dbReference>
<evidence type="ECO:0000256" key="3">
    <source>
        <dbReference type="ARBA" id="ARBA00022603"/>
    </source>
</evidence>
<dbReference type="Gene3D" id="3.40.1010.10">
    <property type="entry name" value="Cobalt-precorrin-4 Transmethylase, Domain 1"/>
    <property type="match status" value="1"/>
</dbReference>
<dbReference type="CDD" id="cd02440">
    <property type="entry name" value="AdoMet_MTases"/>
    <property type="match status" value="1"/>
</dbReference>
<keyword evidence="5" id="KW-0949">S-adenosyl-L-methionine</keyword>
<dbReference type="GO" id="GO:0032259">
    <property type="term" value="P:methylation"/>
    <property type="evidence" value="ECO:0007669"/>
    <property type="project" value="UniProtKB-KW"/>
</dbReference>
<dbReference type="InterPro" id="IPR014777">
    <property type="entry name" value="4pyrrole_Mease_sub1"/>
</dbReference>
<sequence length="399" mass="41438">MADLPWLTIIGLGEDGPEGLTSASLAALNGAEIVMGPDRHLALLPDTGAERVTWPVPFADGIEKLLSYRGRKVAVLASGDPFWFGAGSVLVRHLSPGEWRAFPGVSCFSLAAARLGWALDKTTCLGLHATPLSHLRPDLAPGTRLIVTLRDGEGPAALAAYLTGEGFGDSQLHVLQSLAGPAEQITTHTASALTPQTAFTHPVCVAVEVQGQGACLSQASGLSDDWFDHDGQITKRPVRALTLSALAPRAGEHLWDIGGGSGSIAIEWLLTHPATQATVIEAVPERAARIAKNAARLGAARLKVVTGTAPDALEGLAPPDAVFIGGGLSAALLARLGDVAQGARIVANAVTLESEALLTQTHADRGGNLHRIALSEAVPLGSKHGWKSAFPIVQWSGRL</sequence>
<dbReference type="CDD" id="cd11644">
    <property type="entry name" value="Precorrin-6Y-MT"/>
    <property type="match status" value="1"/>
</dbReference>
<dbReference type="InterPro" id="IPR050714">
    <property type="entry name" value="Cobalamin_biosynth_MTase"/>
</dbReference>
<dbReference type="PIRSF" id="PIRSF036428">
    <property type="entry name" value="CobL"/>
    <property type="match status" value="1"/>
</dbReference>
<dbReference type="PANTHER" id="PTHR43182">
    <property type="entry name" value="COBALT-PRECORRIN-6B C(15)-METHYLTRANSFERASE (DECARBOXYLATING)"/>
    <property type="match status" value="1"/>
</dbReference>
<dbReference type="GO" id="GO:0009236">
    <property type="term" value="P:cobalamin biosynthetic process"/>
    <property type="evidence" value="ECO:0007669"/>
    <property type="project" value="UniProtKB-UniPathway"/>
</dbReference>
<dbReference type="SUPFAM" id="SSF53335">
    <property type="entry name" value="S-adenosyl-L-methionine-dependent methyltransferases"/>
    <property type="match status" value="1"/>
</dbReference>